<comment type="caution">
    <text evidence="1">The sequence shown here is derived from an EMBL/GenBank/DDBJ whole genome shotgun (WGS) entry which is preliminary data.</text>
</comment>
<feature type="non-terminal residue" evidence="1">
    <location>
        <position position="87"/>
    </location>
</feature>
<dbReference type="EMBL" id="JASPKZ010008120">
    <property type="protein sequence ID" value="KAJ9580862.1"/>
    <property type="molecule type" value="Genomic_DNA"/>
</dbReference>
<reference evidence="1" key="2">
    <citation type="submission" date="2023-05" db="EMBL/GenBank/DDBJ databases">
        <authorList>
            <person name="Fouks B."/>
        </authorList>
    </citation>
    <scope>NUCLEOTIDE SEQUENCE</scope>
    <source>
        <strain evidence="1">Stay&amp;Tobe</strain>
        <tissue evidence="1">Testes</tissue>
    </source>
</reference>
<accession>A0AAD7ZIS3</accession>
<organism evidence="1 2">
    <name type="scientific">Diploptera punctata</name>
    <name type="common">Pacific beetle cockroach</name>
    <dbReference type="NCBI Taxonomy" id="6984"/>
    <lineage>
        <taxon>Eukaryota</taxon>
        <taxon>Metazoa</taxon>
        <taxon>Ecdysozoa</taxon>
        <taxon>Arthropoda</taxon>
        <taxon>Hexapoda</taxon>
        <taxon>Insecta</taxon>
        <taxon>Pterygota</taxon>
        <taxon>Neoptera</taxon>
        <taxon>Polyneoptera</taxon>
        <taxon>Dictyoptera</taxon>
        <taxon>Blattodea</taxon>
        <taxon>Blaberoidea</taxon>
        <taxon>Blaberidae</taxon>
        <taxon>Diplopterinae</taxon>
        <taxon>Diploptera</taxon>
    </lineage>
</organism>
<proteinExistence type="predicted"/>
<dbReference type="Proteomes" id="UP001233999">
    <property type="component" value="Unassembled WGS sequence"/>
</dbReference>
<reference evidence="1" key="1">
    <citation type="journal article" date="2023" name="IScience">
        <title>Live-bearing cockroach genome reveals convergent evolutionary mechanisms linked to viviparity in insects and beyond.</title>
        <authorList>
            <person name="Fouks B."/>
            <person name="Harrison M.C."/>
            <person name="Mikhailova A.A."/>
            <person name="Marchal E."/>
            <person name="English S."/>
            <person name="Carruthers M."/>
            <person name="Jennings E.C."/>
            <person name="Chiamaka E.L."/>
            <person name="Frigard R.A."/>
            <person name="Pippel M."/>
            <person name="Attardo G.M."/>
            <person name="Benoit J.B."/>
            <person name="Bornberg-Bauer E."/>
            <person name="Tobe S.S."/>
        </authorList>
    </citation>
    <scope>NUCLEOTIDE SEQUENCE</scope>
    <source>
        <strain evidence="1">Stay&amp;Tobe</strain>
    </source>
</reference>
<keyword evidence="2" id="KW-1185">Reference proteome</keyword>
<protein>
    <submittedName>
        <fullName evidence="1">Uncharacterized protein</fullName>
    </submittedName>
</protein>
<sequence>TFYCMNIRVLSRRFPDFEPVIHPENLASPCVSINSLRARVHVSSRNHGNLISNSRYNEVRLENTAKDPDVEYGFIEFLNEIKQRDPR</sequence>
<evidence type="ECO:0000313" key="2">
    <source>
        <dbReference type="Proteomes" id="UP001233999"/>
    </source>
</evidence>
<feature type="non-terminal residue" evidence="1">
    <location>
        <position position="1"/>
    </location>
</feature>
<gene>
    <name evidence="1" type="ORF">L9F63_023959</name>
</gene>
<evidence type="ECO:0000313" key="1">
    <source>
        <dbReference type="EMBL" id="KAJ9580862.1"/>
    </source>
</evidence>
<dbReference type="AlphaFoldDB" id="A0AAD7ZIS3"/>
<name>A0AAD7ZIS3_DIPPU</name>